<dbReference type="InterPro" id="IPR006141">
    <property type="entry name" value="Intein_N"/>
</dbReference>
<dbReference type="Proteomes" id="UP000637769">
    <property type="component" value="Unassembled WGS sequence"/>
</dbReference>
<dbReference type="InterPro" id="IPR028992">
    <property type="entry name" value="Hedgehog/Intein_dom"/>
</dbReference>
<dbReference type="InterPro" id="IPR012332">
    <property type="entry name" value="Autotransporter_pectin_lyase_C"/>
</dbReference>
<dbReference type="InterPro" id="IPR003587">
    <property type="entry name" value="Hint_dom_N"/>
</dbReference>
<reference evidence="3" key="1">
    <citation type="journal article" date="2019" name="Int. J. Syst. Evol. Microbiol.">
        <title>The Global Catalogue of Microorganisms (GCM) 10K type strain sequencing project: providing services to taxonomists for standard genome sequencing and annotation.</title>
        <authorList>
            <consortium name="The Broad Institute Genomics Platform"/>
            <consortium name="The Broad Institute Genome Sequencing Center for Infectious Disease"/>
            <person name="Wu L."/>
            <person name="Ma J."/>
        </authorList>
    </citation>
    <scope>NUCLEOTIDE SEQUENCE [LARGE SCALE GENOMIC DNA]</scope>
    <source>
        <strain evidence="3">CCM 7132</strain>
    </source>
</reference>
<accession>A0ABQ1LX65</accession>
<dbReference type="PROSITE" id="PS50817">
    <property type="entry name" value="INTEIN_N_TER"/>
    <property type="match status" value="1"/>
</dbReference>
<dbReference type="SMART" id="SM00306">
    <property type="entry name" value="HintN"/>
    <property type="match status" value="1"/>
</dbReference>
<dbReference type="InterPro" id="IPR036844">
    <property type="entry name" value="Hint_dom_sf"/>
</dbReference>
<name>A0ABQ1LX65_9PROT</name>
<evidence type="ECO:0000313" key="2">
    <source>
        <dbReference type="EMBL" id="GGC31101.1"/>
    </source>
</evidence>
<evidence type="ECO:0000259" key="1">
    <source>
        <dbReference type="SMART" id="SM00306"/>
    </source>
</evidence>
<comment type="caution">
    <text evidence="2">The sequence shown here is derived from an EMBL/GenBank/DDBJ whole genome shotgun (WGS) entry which is preliminary data.</text>
</comment>
<dbReference type="RefSeq" id="WP_188426208.1">
    <property type="nucleotide sequence ID" value="NZ_BMCH01000003.1"/>
</dbReference>
<dbReference type="EMBL" id="BMCH01000003">
    <property type="protein sequence ID" value="GGC31101.1"/>
    <property type="molecule type" value="Genomic_DNA"/>
</dbReference>
<dbReference type="Gene3D" id="2.170.16.10">
    <property type="entry name" value="Hedgehog/Intein (Hint) domain"/>
    <property type="match status" value="1"/>
</dbReference>
<gene>
    <name evidence="2" type="ORF">GCM10007207_15760</name>
</gene>
<evidence type="ECO:0000313" key="3">
    <source>
        <dbReference type="Proteomes" id="UP000637769"/>
    </source>
</evidence>
<dbReference type="CDD" id="cd00081">
    <property type="entry name" value="Hint"/>
    <property type="match status" value="1"/>
</dbReference>
<feature type="domain" description="Hint" evidence="1">
    <location>
        <begin position="729"/>
        <end position="840"/>
    </location>
</feature>
<keyword evidence="3" id="KW-1185">Reference proteome</keyword>
<organism evidence="2 3">
    <name type="scientific">Asaia siamensis</name>
    <dbReference type="NCBI Taxonomy" id="110479"/>
    <lineage>
        <taxon>Bacteria</taxon>
        <taxon>Pseudomonadati</taxon>
        <taxon>Pseudomonadota</taxon>
        <taxon>Alphaproteobacteria</taxon>
        <taxon>Acetobacterales</taxon>
        <taxon>Acetobacteraceae</taxon>
        <taxon>Asaia</taxon>
    </lineage>
</organism>
<sequence>MAADPHTAAQRYTQVALNGEVWSAVNVSGVTRYQSGAIVVDGPIVLGGATTLIVTAGATASGILGAGTGGSPNVVVMSGGTLAHSTINKGSVTVSSGGVTSGNAFSGDSVTLAAGGSSVADDYYATGGSTGVVSALAGAQMANVTFTSGMTLSAISGASLSDIKADASAAVYSGGKAVNFTTSNITISDTVVTSHGVATGALITGGVWNAVNSGGVTYYQSGSVSISGPVFFDNGTLNITSGAVVDGLLQGQNGIPTVNVLAGGKLINSTLNNGYLIVQSGGYTSGNNGNSEQTTISAGGSSVNDNFYTNYGGNDSVTVLSGGSITGVNVSNTTLTVSSGATLGSFHNLSGGTIQIQPGANVGSATTITSNPATADQRYKQVTLGGEVWSAVNVGGQTVYQSGTVTVSGPIVMGETSTLVITSGATVSGLLAGAAGGTPTITVMNGGKLINSTVNWGNLTVAAGGYTSGNAFNADKATYASGAQSIDDDFYATNGHTAVISAAAGASLTGSMVTSGMTLSALTGSLLTSIKADQMGVVISGNKQVNFTTSNVTIDSGVVTSHSLATGAYLTGGVWSAVNSGGVTYYQSGSVSISGPVYLENATLNVMSGAVVDGLLAGRSGWPVVNVMAGGVLQNSTLNNGYLNVASGGVTSNNYGNSEATTISSGGKSVNDTFYTTYNGNDSVTVLGGGSISGVNLSNTTLTVSSGATLVPPLNLGSGATVTIYGAADVCFLAGTMIRTAEGETAVEDIRIGDEILTFDPQTQEAVLRRVTWVGEKEKTVSHSLSANLADYPVRILRNALAENMPHKDLLVTAEHCLYLGGGFVPVRMLVNGRTIFSDTSITTYHYYHIETEHHAVIWADGALTESYLDTGNARTFAQPGAVKRLPGQAKTWEQDAAAPLLVARDAVEPLFNDLLARAIHLGTESRLTTPEMTMDADLHLMTEKGKIIRKLRENKDQVTFMIPPGTQSVRLCSRASRPCDAIGPYVDDRRLLGVLVGSITLFDATETVELTRHLSGEALDGWLGSDACPCRWTNGNALLELDLGARDTVSMLAIQIVEGGPYLVDADARDQEMSLSA</sequence>
<dbReference type="Gene3D" id="2.160.20.20">
    <property type="match status" value="1"/>
</dbReference>
<dbReference type="Pfam" id="PF13403">
    <property type="entry name" value="Hint_2"/>
    <property type="match status" value="1"/>
</dbReference>
<dbReference type="SUPFAM" id="SSF51294">
    <property type="entry name" value="Hedgehog/intein (Hint) domain"/>
    <property type="match status" value="1"/>
</dbReference>
<protein>
    <recommendedName>
        <fullName evidence="1">Hint domain-containing protein</fullName>
    </recommendedName>
</protein>
<proteinExistence type="predicted"/>